<feature type="compositionally biased region" description="Basic and acidic residues" evidence="1">
    <location>
        <begin position="138"/>
        <end position="151"/>
    </location>
</feature>
<evidence type="ECO:0000313" key="3">
    <source>
        <dbReference type="EMBL" id="CBY31245.1"/>
    </source>
</evidence>
<keyword evidence="2" id="KW-0812">Transmembrane</keyword>
<feature type="transmembrane region" description="Helical" evidence="2">
    <location>
        <begin position="112"/>
        <end position="130"/>
    </location>
</feature>
<name>E4Y6J5_OIKDI</name>
<gene>
    <name evidence="3" type="ORF">GSOID_T00025141001</name>
</gene>
<dbReference type="AlphaFoldDB" id="E4Y6J5"/>
<sequence>MKLIALFFWLICAESPDQPADLVLKRVKKDIAMEDYLFSENLPSDETVQDFDFIDDYEDDEQNEVDIEEGDEDDYNDDEEISDAYYDIDDEDDYYDYVDDTDVVIVNGGVGLIHYIGMGISSALGMYAFMKYKKYKRGKNEEDGTDEEKQAVRGKRPK</sequence>
<feature type="region of interest" description="Disordered" evidence="1">
    <location>
        <begin position="137"/>
        <end position="158"/>
    </location>
</feature>
<proteinExistence type="predicted"/>
<evidence type="ECO:0000256" key="1">
    <source>
        <dbReference type="SAM" id="MobiDB-lite"/>
    </source>
</evidence>
<protein>
    <submittedName>
        <fullName evidence="3">Uncharacterized protein</fullName>
    </submittedName>
</protein>
<evidence type="ECO:0000256" key="2">
    <source>
        <dbReference type="SAM" id="Phobius"/>
    </source>
</evidence>
<reference evidence="3" key="1">
    <citation type="journal article" date="2010" name="Science">
        <title>Plasticity of animal genome architecture unmasked by rapid evolution of a pelagic tunicate.</title>
        <authorList>
            <person name="Denoeud F."/>
            <person name="Henriet S."/>
            <person name="Mungpakdee S."/>
            <person name="Aury J.M."/>
            <person name="Da Silva C."/>
            <person name="Brinkmann H."/>
            <person name="Mikhaleva J."/>
            <person name="Olsen L.C."/>
            <person name="Jubin C."/>
            <person name="Canestro C."/>
            <person name="Bouquet J.M."/>
            <person name="Danks G."/>
            <person name="Poulain J."/>
            <person name="Campsteijn C."/>
            <person name="Adamski M."/>
            <person name="Cross I."/>
            <person name="Yadetie F."/>
            <person name="Muffato M."/>
            <person name="Louis A."/>
            <person name="Butcher S."/>
            <person name="Tsagkogeorga G."/>
            <person name="Konrad A."/>
            <person name="Singh S."/>
            <person name="Jensen M.F."/>
            <person name="Cong E.H."/>
            <person name="Eikeseth-Otteraa H."/>
            <person name="Noel B."/>
            <person name="Anthouard V."/>
            <person name="Porcel B.M."/>
            <person name="Kachouri-Lafond R."/>
            <person name="Nishino A."/>
            <person name="Ugolini M."/>
            <person name="Chourrout P."/>
            <person name="Nishida H."/>
            <person name="Aasland R."/>
            <person name="Huzurbazar S."/>
            <person name="Westhof E."/>
            <person name="Delsuc F."/>
            <person name="Lehrach H."/>
            <person name="Reinhardt R."/>
            <person name="Weissenbach J."/>
            <person name="Roy S.W."/>
            <person name="Artiguenave F."/>
            <person name="Postlethwait J.H."/>
            <person name="Manak J.R."/>
            <person name="Thompson E.M."/>
            <person name="Jaillon O."/>
            <person name="Du Pasquier L."/>
            <person name="Boudinot P."/>
            <person name="Liberles D.A."/>
            <person name="Volff J.N."/>
            <person name="Philippe H."/>
            <person name="Lenhard B."/>
            <person name="Roest Crollius H."/>
            <person name="Wincker P."/>
            <person name="Chourrout D."/>
        </authorList>
    </citation>
    <scope>NUCLEOTIDE SEQUENCE [LARGE SCALE GENOMIC DNA]</scope>
</reference>
<keyword evidence="2" id="KW-0472">Membrane</keyword>
<dbReference type="Proteomes" id="UP000011014">
    <property type="component" value="Unassembled WGS sequence"/>
</dbReference>
<accession>E4Y6J5</accession>
<dbReference type="EMBL" id="FN654297">
    <property type="protein sequence ID" value="CBY31245.1"/>
    <property type="molecule type" value="Genomic_DNA"/>
</dbReference>
<organism evidence="3">
    <name type="scientific">Oikopleura dioica</name>
    <name type="common">Tunicate</name>
    <dbReference type="NCBI Taxonomy" id="34765"/>
    <lineage>
        <taxon>Eukaryota</taxon>
        <taxon>Metazoa</taxon>
        <taxon>Chordata</taxon>
        <taxon>Tunicata</taxon>
        <taxon>Appendicularia</taxon>
        <taxon>Copelata</taxon>
        <taxon>Oikopleuridae</taxon>
        <taxon>Oikopleura</taxon>
    </lineage>
</organism>
<keyword evidence="2" id="KW-1133">Transmembrane helix</keyword>